<dbReference type="GO" id="GO:0006629">
    <property type="term" value="P:lipid metabolic process"/>
    <property type="evidence" value="ECO:0007669"/>
    <property type="project" value="InterPro"/>
</dbReference>
<gene>
    <name evidence="4" type="primary">AIM6_2</name>
    <name evidence="4" type="ORF">ALECFALPRED_007560</name>
</gene>
<reference evidence="4" key="1">
    <citation type="submission" date="2021-03" db="EMBL/GenBank/DDBJ databases">
        <authorList>
            <person name="Tagirdzhanova G."/>
        </authorList>
    </citation>
    <scope>NUCLEOTIDE SEQUENCE</scope>
</reference>
<protein>
    <recommendedName>
        <fullName evidence="2">Altered inheritance of mitochondria protein 6</fullName>
    </recommendedName>
</protein>
<proteinExistence type="inferred from homology"/>
<accession>A0A8H3G4P7</accession>
<evidence type="ECO:0000256" key="3">
    <source>
        <dbReference type="SAM" id="MobiDB-lite"/>
    </source>
</evidence>
<dbReference type="EMBL" id="CAJPDR010000502">
    <property type="protein sequence ID" value="CAF9938156.1"/>
    <property type="molecule type" value="Genomic_DNA"/>
</dbReference>
<name>A0A8H3G4P7_9LECA</name>
<dbReference type="AlphaFoldDB" id="A0A8H3G4P7"/>
<sequence length="528" mass="58777">MDRPNEDTVGLTSRNFYIDDAPSQSSSQLSVSEPLLEEDNQSTNPISHRPKWGALLSSKLRGRSRRKPSKPGNDIGEKPTLRKGKKSRLCLKLGLGILVLLYVLEMVPDAADADFLPSGVIQLLNLIGSLVVLVLPDGIHRIVESWGRPGHIGAGLSSWPTDFSRDIIPMPCHSHNDYWRRVPLFSAIEVGCIGVEADIWLFDKELFVGHSVASLTRNRTLDSLYIDPLLDILSKQNPRLTILPEDTSQPHGVFDTDPEQTLILLIDFKTSGSALWPHVQSALQPLREKNYLTRSNGTQITRGPITVVGTGNTPFDLVNSEETNHHHDVFFDAPLDEMYEGTDSSDLPNTTSIDENAPEDTMRGEAPSIGNMEMVDTAKMSSENARKRWSDIEGQGKSGTISGDANAYTTSNSYYASVSFGDAIGQLWDGQFSDHQMDLLRGQIKGAHRRGLKARYWDLPFWPISLRNHVWDVLVKEGVDLLNVDDLKGATRRNWNRHHGWWKRMKGVSYNVHGGIDDSVSSPTVVRS</sequence>
<feature type="region of interest" description="Disordered" evidence="3">
    <location>
        <begin position="342"/>
        <end position="367"/>
    </location>
</feature>
<feature type="compositionally biased region" description="Polar residues" evidence="3">
    <location>
        <begin position="342"/>
        <end position="354"/>
    </location>
</feature>
<dbReference type="Proteomes" id="UP000664203">
    <property type="component" value="Unassembled WGS sequence"/>
</dbReference>
<dbReference type="OrthoDB" id="4153866at2759"/>
<dbReference type="GO" id="GO:0008081">
    <property type="term" value="F:phosphoric diester hydrolase activity"/>
    <property type="evidence" value="ECO:0007669"/>
    <property type="project" value="InterPro"/>
</dbReference>
<dbReference type="SUPFAM" id="SSF51695">
    <property type="entry name" value="PLC-like phosphodiesterases"/>
    <property type="match status" value="1"/>
</dbReference>
<feature type="compositionally biased region" description="Low complexity" evidence="3">
    <location>
        <begin position="22"/>
        <end position="34"/>
    </location>
</feature>
<organism evidence="4 5">
    <name type="scientific">Alectoria fallacina</name>
    <dbReference type="NCBI Taxonomy" id="1903189"/>
    <lineage>
        <taxon>Eukaryota</taxon>
        <taxon>Fungi</taxon>
        <taxon>Dikarya</taxon>
        <taxon>Ascomycota</taxon>
        <taxon>Pezizomycotina</taxon>
        <taxon>Lecanoromycetes</taxon>
        <taxon>OSLEUM clade</taxon>
        <taxon>Lecanoromycetidae</taxon>
        <taxon>Lecanorales</taxon>
        <taxon>Lecanorineae</taxon>
        <taxon>Parmeliaceae</taxon>
        <taxon>Alectoria</taxon>
    </lineage>
</organism>
<evidence type="ECO:0000313" key="4">
    <source>
        <dbReference type="EMBL" id="CAF9938156.1"/>
    </source>
</evidence>
<comment type="caution">
    <text evidence="4">The sequence shown here is derived from an EMBL/GenBank/DDBJ whole genome shotgun (WGS) entry which is preliminary data.</text>
</comment>
<comment type="similarity">
    <text evidence="1">Belongs to the AIM6 family.</text>
</comment>
<keyword evidence="5" id="KW-1185">Reference proteome</keyword>
<dbReference type="PANTHER" id="PTHR31571:SF1">
    <property type="entry name" value="ALTERED INHERITANCE OF MITOCHONDRIA PROTEIN 6"/>
    <property type="match status" value="1"/>
</dbReference>
<evidence type="ECO:0000256" key="1">
    <source>
        <dbReference type="ARBA" id="ARBA00008858"/>
    </source>
</evidence>
<feature type="compositionally biased region" description="Basic residues" evidence="3">
    <location>
        <begin position="60"/>
        <end position="69"/>
    </location>
</feature>
<dbReference type="InterPro" id="IPR051236">
    <property type="entry name" value="HAT_RTT109-like"/>
</dbReference>
<evidence type="ECO:0000256" key="2">
    <source>
        <dbReference type="ARBA" id="ARBA00014286"/>
    </source>
</evidence>
<dbReference type="PANTHER" id="PTHR31571">
    <property type="entry name" value="ALTERED INHERITANCE OF MITOCHONDRIA PROTEIN 6"/>
    <property type="match status" value="1"/>
</dbReference>
<evidence type="ECO:0000313" key="5">
    <source>
        <dbReference type="Proteomes" id="UP000664203"/>
    </source>
</evidence>
<feature type="region of interest" description="Disordered" evidence="3">
    <location>
        <begin position="1"/>
        <end position="81"/>
    </location>
</feature>
<dbReference type="InterPro" id="IPR017946">
    <property type="entry name" value="PLC-like_Pdiesterase_TIM-brl"/>
</dbReference>